<evidence type="ECO:0000313" key="2">
    <source>
        <dbReference type="Proteomes" id="UP000054771"/>
    </source>
</evidence>
<gene>
    <name evidence="1" type="ORF">ASPCAL01771</name>
</gene>
<proteinExistence type="predicted"/>
<reference evidence="2" key="1">
    <citation type="journal article" date="2016" name="Genome Announc.">
        <title>Draft genome sequences of fungus Aspergillus calidoustus.</title>
        <authorList>
            <person name="Horn F."/>
            <person name="Linde J."/>
            <person name="Mattern D.J."/>
            <person name="Walther G."/>
            <person name="Guthke R."/>
            <person name="Scherlach K."/>
            <person name="Martin K."/>
            <person name="Brakhage A.A."/>
            <person name="Petzke L."/>
            <person name="Valiante V."/>
        </authorList>
    </citation>
    <scope>NUCLEOTIDE SEQUENCE [LARGE SCALE GENOMIC DNA]</scope>
    <source>
        <strain evidence="2">SF006504</strain>
    </source>
</reference>
<keyword evidence="2" id="KW-1185">Reference proteome</keyword>
<sequence>MDLDAATWLQICPLLTAIPVSVCSLPPQGFPLSFVRARFLCAANRTRNTDFSSPDGGELLSAVQRDRITRRL</sequence>
<dbReference type="EMBL" id="CDMC01000002">
    <property type="protein sequence ID" value="CEN59319.1"/>
    <property type="molecule type" value="Genomic_DNA"/>
</dbReference>
<organism evidence="1 2">
    <name type="scientific">Aspergillus calidoustus</name>
    <dbReference type="NCBI Taxonomy" id="454130"/>
    <lineage>
        <taxon>Eukaryota</taxon>
        <taxon>Fungi</taxon>
        <taxon>Dikarya</taxon>
        <taxon>Ascomycota</taxon>
        <taxon>Pezizomycotina</taxon>
        <taxon>Eurotiomycetes</taxon>
        <taxon>Eurotiomycetidae</taxon>
        <taxon>Eurotiales</taxon>
        <taxon>Aspergillaceae</taxon>
        <taxon>Aspergillus</taxon>
        <taxon>Aspergillus subgen. Nidulantes</taxon>
    </lineage>
</organism>
<protein>
    <submittedName>
        <fullName evidence="1">Uncharacterized protein</fullName>
    </submittedName>
</protein>
<dbReference type="Proteomes" id="UP000054771">
    <property type="component" value="Unassembled WGS sequence"/>
</dbReference>
<dbReference type="AlphaFoldDB" id="A0A0U5GQL9"/>
<name>A0A0U5GQL9_ASPCI</name>
<evidence type="ECO:0000313" key="1">
    <source>
        <dbReference type="EMBL" id="CEN59319.1"/>
    </source>
</evidence>
<accession>A0A0U5GQL9</accession>